<feature type="compositionally biased region" description="Basic and acidic residues" evidence="1">
    <location>
        <begin position="72"/>
        <end position="97"/>
    </location>
</feature>
<proteinExistence type="predicted"/>
<keyword evidence="5" id="KW-1185">Reference proteome</keyword>
<feature type="non-terminal residue" evidence="4">
    <location>
        <position position="708"/>
    </location>
</feature>
<feature type="chain" id="PRO_5029700395" description="Peptidase M20 dimerisation domain-containing protein" evidence="2">
    <location>
        <begin position="25"/>
        <end position="708"/>
    </location>
</feature>
<dbReference type="Pfam" id="PF07687">
    <property type="entry name" value="M20_dimer"/>
    <property type="match status" value="1"/>
</dbReference>
<dbReference type="Proteomes" id="UP000553632">
    <property type="component" value="Unassembled WGS sequence"/>
</dbReference>
<dbReference type="AlphaFoldDB" id="A0A7J6TEC1"/>
<feature type="compositionally biased region" description="Basic and acidic residues" evidence="1">
    <location>
        <begin position="105"/>
        <end position="121"/>
    </location>
</feature>
<name>A0A7J6TEC1_PEROL</name>
<organism evidence="4 5">
    <name type="scientific">Perkinsus olseni</name>
    <name type="common">Perkinsus atlanticus</name>
    <dbReference type="NCBI Taxonomy" id="32597"/>
    <lineage>
        <taxon>Eukaryota</taxon>
        <taxon>Sar</taxon>
        <taxon>Alveolata</taxon>
        <taxon>Perkinsozoa</taxon>
        <taxon>Perkinsea</taxon>
        <taxon>Perkinsida</taxon>
        <taxon>Perkinsidae</taxon>
        <taxon>Perkinsus</taxon>
    </lineage>
</organism>
<dbReference type="GO" id="GO:0070573">
    <property type="term" value="F:metallodipeptidase activity"/>
    <property type="evidence" value="ECO:0007669"/>
    <property type="project" value="TreeGrafter"/>
</dbReference>
<gene>
    <name evidence="4" type="ORF">FOZ63_024142</name>
</gene>
<dbReference type="PRINTS" id="PR00934">
    <property type="entry name" value="XHISDIPTASE"/>
</dbReference>
<feature type="compositionally biased region" description="Acidic residues" evidence="1">
    <location>
        <begin position="255"/>
        <end position="285"/>
    </location>
</feature>
<dbReference type="SUPFAM" id="SSF53187">
    <property type="entry name" value="Zn-dependent exopeptidases"/>
    <property type="match status" value="1"/>
</dbReference>
<evidence type="ECO:0000313" key="4">
    <source>
        <dbReference type="EMBL" id="KAF4743453.1"/>
    </source>
</evidence>
<dbReference type="GO" id="GO:0005829">
    <property type="term" value="C:cytosol"/>
    <property type="evidence" value="ECO:0007669"/>
    <property type="project" value="TreeGrafter"/>
</dbReference>
<reference evidence="4 5" key="1">
    <citation type="submission" date="2020-04" db="EMBL/GenBank/DDBJ databases">
        <title>Perkinsus olseni comparative genomics.</title>
        <authorList>
            <person name="Bogema D.R."/>
        </authorList>
    </citation>
    <scope>NUCLEOTIDE SEQUENCE [LARGE SCALE GENOMIC DNA]</scope>
    <source>
        <strain evidence="4 5">ATCC PRA-207</strain>
    </source>
</reference>
<dbReference type="PANTHER" id="PTHR43501">
    <property type="entry name" value="CYTOSOL NON-SPECIFIC DIPEPTIDASE"/>
    <property type="match status" value="1"/>
</dbReference>
<evidence type="ECO:0000256" key="1">
    <source>
        <dbReference type="SAM" id="MobiDB-lite"/>
    </source>
</evidence>
<protein>
    <recommendedName>
        <fullName evidence="3">Peptidase M20 dimerisation domain-containing protein</fullName>
    </recommendedName>
</protein>
<keyword evidence="2" id="KW-0732">Signal</keyword>
<dbReference type="PANTHER" id="PTHR43501:SF1">
    <property type="entry name" value="CYTOSOL NON-SPECIFIC DIPEPTIDASE"/>
    <property type="match status" value="1"/>
</dbReference>
<evidence type="ECO:0000256" key="2">
    <source>
        <dbReference type="SAM" id="SignalP"/>
    </source>
</evidence>
<dbReference type="EMBL" id="JABANO010011458">
    <property type="protein sequence ID" value="KAF4743453.1"/>
    <property type="molecule type" value="Genomic_DNA"/>
</dbReference>
<sequence length="708" mass="76767">MRLRYALLGYFLLLLSFQCIEVFSAKETAKQAAVPPDDDDDERAAADESGVDEEDAVPDHRAVDDEDEEGRGDDTEHDGGDTEHYEEGDSGRTGEDTEHSEEDAERSRGLDEGHTGGRTERSGGGGDEQPIEQKPASDPLDLRILDDEAEAGERQSNLLSLAGSFINRAYMRLGFVAILRSYELQVEKELKVLNAVVDQIIAQGKDWIEELKTFPEMQNEVIARHKENIEDVRARFERVMPKTAGGASSGGNEQGELDEAIEGGDEENGQGLQEDEEEEEEEEADTPSPAVLISGVCRRFISAENLKVLEKLLDGVRDTPPSPYTRAAGAFWEYALMCFSIPRPSTDFDGSAKFSRLDPIRECLRAVAEANGWVYHTDSAGNVYLRSSSSQTPAAVLLQGHLDIVCSQNASAKHDFEKDPINVRMSEDGQWLKAAKETTLGADNGVGIAGALAALTVMPRDPPLEVILTANEETNFEGAEGADPKLVTASRMINLDSEEGGEICIGSAGGFEHKGFLGGHSGIDIAEERLNCIKVLMKLLCSVTSPSVLIEGVEGGTGPNAIPREASAVIVTSTERWPDVERSLNECFQEMLRECPLEISASLELVENPSASLVESPLTVESAGKLLCLVEEAPHGVVEFEEGTDGELKTSCNLGVVRSTERNGESCAMVGPAGKDFTKLGDKYNAVNESNLCPFPGWEPDRNSELLK</sequence>
<evidence type="ECO:0000313" key="5">
    <source>
        <dbReference type="Proteomes" id="UP000553632"/>
    </source>
</evidence>
<dbReference type="Gene3D" id="3.40.630.10">
    <property type="entry name" value="Zn peptidases"/>
    <property type="match status" value="1"/>
</dbReference>
<feature type="signal peptide" evidence="2">
    <location>
        <begin position="1"/>
        <end position="24"/>
    </location>
</feature>
<evidence type="ECO:0000259" key="3">
    <source>
        <dbReference type="Pfam" id="PF07687"/>
    </source>
</evidence>
<comment type="caution">
    <text evidence="4">The sequence shown here is derived from an EMBL/GenBank/DDBJ whole genome shotgun (WGS) entry which is preliminary data.</text>
</comment>
<feature type="domain" description="Peptidase M20 dimerisation" evidence="3">
    <location>
        <begin position="512"/>
        <end position="570"/>
    </location>
</feature>
<accession>A0A7J6TEC1</accession>
<dbReference type="InterPro" id="IPR001160">
    <property type="entry name" value="Peptidase_M20C"/>
</dbReference>
<dbReference type="GO" id="GO:0006508">
    <property type="term" value="P:proteolysis"/>
    <property type="evidence" value="ECO:0007669"/>
    <property type="project" value="InterPro"/>
</dbReference>
<feature type="region of interest" description="Disordered" evidence="1">
    <location>
        <begin position="242"/>
        <end position="289"/>
    </location>
</feature>
<dbReference type="InterPro" id="IPR011650">
    <property type="entry name" value="Peptidase_M20_dimer"/>
</dbReference>
<feature type="region of interest" description="Disordered" evidence="1">
    <location>
        <begin position="28"/>
        <end position="141"/>
    </location>
</feature>